<evidence type="ECO:0000313" key="3">
    <source>
        <dbReference type="Proteomes" id="UP000009223"/>
    </source>
</evidence>
<dbReference type="HOGENOM" id="CLU_060275_1_1_12"/>
<name>F5YKU1_TREPZ</name>
<dbReference type="CDD" id="cd02440">
    <property type="entry name" value="AdoMet_MTases"/>
    <property type="match status" value="1"/>
</dbReference>
<dbReference type="OrthoDB" id="9810615at2"/>
<protein>
    <recommendedName>
        <fullName evidence="1">Methyltransferase domain-containing protein</fullName>
    </recommendedName>
</protein>
<reference evidence="2 3" key="2">
    <citation type="journal article" date="2011" name="ISME J.">
        <title>RNA-seq reveals cooperative metabolic interactions between two termite-gut spirochete species in co-culture.</title>
        <authorList>
            <person name="Rosenthal A.Z."/>
            <person name="Matson E.G."/>
            <person name="Eldar A."/>
            <person name="Leadbetter J.R."/>
        </authorList>
    </citation>
    <scope>NUCLEOTIDE SEQUENCE [LARGE SCALE GENOMIC DNA]</scope>
    <source>
        <strain evidence="3">ATCC BAA-887 / DSM 12427 / ZAS-2</strain>
    </source>
</reference>
<keyword evidence="3" id="KW-1185">Reference proteome</keyword>
<dbReference type="Proteomes" id="UP000009223">
    <property type="component" value="Chromosome"/>
</dbReference>
<dbReference type="RefSeq" id="WP_015706994.1">
    <property type="nucleotide sequence ID" value="NC_015578.1"/>
</dbReference>
<sequence length="288" mass="32244">MSDEETAAAILEAAVNAGSREERIKRNPLWSRYFRKILLRRDSLEYRDSPLALDALSLLTERGILKAETTILDIGAGTGRFALPFARKVKSLTALDICGEALDILKENAAAEGLGNTETRNGVWEEYADPSKYGFVFAALCPVICNREELLKMESLSRGYCGMIAPSRGSRSKNRHALRLLLSEKPLPGLSAEVRLLYDLLYAMGRRPGVFNYPVEHSTDTMTVDEALELYTMYYEIFGFTGEKTAEIIRAYIADNQKDGYLEDETDLSPALLFWKTPDSNLGGNYDR</sequence>
<dbReference type="EMBL" id="CP001843">
    <property type="protein sequence ID" value="AEF84053.1"/>
    <property type="molecule type" value="Genomic_DNA"/>
</dbReference>
<dbReference type="InterPro" id="IPR041698">
    <property type="entry name" value="Methyltransf_25"/>
</dbReference>
<dbReference type="InterPro" id="IPR029063">
    <property type="entry name" value="SAM-dependent_MTases_sf"/>
</dbReference>
<feature type="domain" description="Methyltransferase" evidence="1">
    <location>
        <begin position="71"/>
        <end position="149"/>
    </location>
</feature>
<evidence type="ECO:0000259" key="1">
    <source>
        <dbReference type="Pfam" id="PF13649"/>
    </source>
</evidence>
<dbReference type="STRING" id="545694.TREPR_3281"/>
<dbReference type="eggNOG" id="COG2265">
    <property type="taxonomic scope" value="Bacteria"/>
</dbReference>
<gene>
    <name evidence="2" type="ordered locus">TREPR_3281</name>
</gene>
<dbReference type="Gene3D" id="3.40.50.150">
    <property type="entry name" value="Vaccinia Virus protein VP39"/>
    <property type="match status" value="1"/>
</dbReference>
<organism evidence="2 3">
    <name type="scientific">Treponema primitia (strain ATCC BAA-887 / DSM 12427 / ZAS-2)</name>
    <dbReference type="NCBI Taxonomy" id="545694"/>
    <lineage>
        <taxon>Bacteria</taxon>
        <taxon>Pseudomonadati</taxon>
        <taxon>Spirochaetota</taxon>
        <taxon>Spirochaetia</taxon>
        <taxon>Spirochaetales</taxon>
        <taxon>Treponemataceae</taxon>
        <taxon>Treponema</taxon>
    </lineage>
</organism>
<dbReference type="KEGG" id="tpi:TREPR_3281"/>
<evidence type="ECO:0000313" key="2">
    <source>
        <dbReference type="EMBL" id="AEF84053.1"/>
    </source>
</evidence>
<proteinExistence type="predicted"/>
<accession>F5YKU1</accession>
<dbReference type="SUPFAM" id="SSF53335">
    <property type="entry name" value="S-adenosyl-L-methionine-dependent methyltransferases"/>
    <property type="match status" value="1"/>
</dbReference>
<dbReference type="Pfam" id="PF13649">
    <property type="entry name" value="Methyltransf_25"/>
    <property type="match status" value="1"/>
</dbReference>
<reference evidence="3" key="1">
    <citation type="submission" date="2009-12" db="EMBL/GenBank/DDBJ databases">
        <title>Complete sequence of Treponema primitia strain ZAS-2.</title>
        <authorList>
            <person name="Tetu S.G."/>
            <person name="Matson E."/>
            <person name="Ren Q."/>
            <person name="Seshadri R."/>
            <person name="Elbourne L."/>
            <person name="Hassan K.A."/>
            <person name="Durkin A."/>
            <person name="Radune D."/>
            <person name="Mohamoud Y."/>
            <person name="Shay R."/>
            <person name="Jin S."/>
            <person name="Zhang X."/>
            <person name="Lucey K."/>
            <person name="Ballor N.R."/>
            <person name="Ottesen E."/>
            <person name="Rosenthal R."/>
            <person name="Allen A."/>
            <person name="Leadbetter J.R."/>
            <person name="Paulsen I.T."/>
        </authorList>
    </citation>
    <scope>NUCLEOTIDE SEQUENCE [LARGE SCALE GENOMIC DNA]</scope>
    <source>
        <strain evidence="3">ATCC BAA-887 / DSM 12427 / ZAS-2</strain>
    </source>
</reference>
<dbReference type="AlphaFoldDB" id="F5YKU1"/>